<comment type="similarity">
    <text evidence="2">Belongs to the LysR transcriptional regulatory family.</text>
</comment>
<dbReference type="PRINTS" id="PR00039">
    <property type="entry name" value="HTHLYSR"/>
</dbReference>
<evidence type="ECO:0000256" key="4">
    <source>
        <dbReference type="ARBA" id="ARBA00023125"/>
    </source>
</evidence>
<dbReference type="OrthoDB" id="9813056at2"/>
<name>A0A5D3KGI3_9BRAD</name>
<dbReference type="GO" id="GO:0006351">
    <property type="term" value="P:DNA-templated transcription"/>
    <property type="evidence" value="ECO:0007669"/>
    <property type="project" value="TreeGrafter"/>
</dbReference>
<dbReference type="Pfam" id="PF00126">
    <property type="entry name" value="HTH_1"/>
    <property type="match status" value="1"/>
</dbReference>
<dbReference type="PANTHER" id="PTHR30537">
    <property type="entry name" value="HTH-TYPE TRANSCRIPTIONAL REGULATOR"/>
    <property type="match status" value="1"/>
</dbReference>
<gene>
    <name evidence="7" type="ORF">FXB40_13265</name>
</gene>
<dbReference type="FunFam" id="1.10.10.10:FF:000001">
    <property type="entry name" value="LysR family transcriptional regulator"/>
    <property type="match status" value="1"/>
</dbReference>
<evidence type="ECO:0000256" key="1">
    <source>
        <dbReference type="ARBA" id="ARBA00003502"/>
    </source>
</evidence>
<keyword evidence="8" id="KW-1185">Reference proteome</keyword>
<dbReference type="InterPro" id="IPR005119">
    <property type="entry name" value="LysR_subst-bd"/>
</dbReference>
<dbReference type="EMBL" id="VSSS01000023">
    <property type="protein sequence ID" value="TYL95884.1"/>
    <property type="molecule type" value="Genomic_DNA"/>
</dbReference>
<dbReference type="Proteomes" id="UP000324758">
    <property type="component" value="Unassembled WGS sequence"/>
</dbReference>
<reference evidence="7 8" key="1">
    <citation type="submission" date="2019-08" db="EMBL/GenBank/DDBJ databases">
        <title>Bradyrhizobium hipponensis sp. nov., a rhizobium isolated from a Lupinus angustifolius root nodule in Tunisia.</title>
        <authorList>
            <person name="Off K."/>
            <person name="Rejili M."/>
            <person name="Mars M."/>
            <person name="Brachmann A."/>
            <person name="Marin M."/>
        </authorList>
    </citation>
    <scope>NUCLEOTIDE SEQUENCE [LARGE SCALE GENOMIC DNA]</scope>
    <source>
        <strain evidence="7 8">CTAW71</strain>
    </source>
</reference>
<keyword evidence="4" id="KW-0238">DNA-binding</keyword>
<accession>A0A5D3KGI3</accession>
<dbReference type="GO" id="GO:0043565">
    <property type="term" value="F:sequence-specific DNA binding"/>
    <property type="evidence" value="ECO:0007669"/>
    <property type="project" value="TreeGrafter"/>
</dbReference>
<comment type="caution">
    <text evidence="7">The sequence shown here is derived from an EMBL/GenBank/DDBJ whole genome shotgun (WGS) entry which is preliminary data.</text>
</comment>
<protein>
    <submittedName>
        <fullName evidence="7">LysR family transcriptional regulator</fullName>
    </submittedName>
</protein>
<dbReference type="InterPro" id="IPR036388">
    <property type="entry name" value="WH-like_DNA-bd_sf"/>
</dbReference>
<dbReference type="Gene3D" id="3.40.190.290">
    <property type="match status" value="1"/>
</dbReference>
<evidence type="ECO:0000313" key="7">
    <source>
        <dbReference type="EMBL" id="TYL95884.1"/>
    </source>
</evidence>
<keyword evidence="3" id="KW-0805">Transcription regulation</keyword>
<comment type="function">
    <text evidence="1">NodD regulates the expression of the nodABCFE genes which encode other nodulation proteins. NodD is also a negative regulator of its own expression. Binds flavonoids as inducers.</text>
</comment>
<organism evidence="7 8">
    <name type="scientific">Bradyrhizobium rifense</name>
    <dbReference type="NCBI Taxonomy" id="515499"/>
    <lineage>
        <taxon>Bacteria</taxon>
        <taxon>Pseudomonadati</taxon>
        <taxon>Pseudomonadota</taxon>
        <taxon>Alphaproteobacteria</taxon>
        <taxon>Hyphomicrobiales</taxon>
        <taxon>Nitrobacteraceae</taxon>
        <taxon>Bradyrhizobium</taxon>
    </lineage>
</organism>
<sequence length="297" mass="32530">MKRDDLYDLAAFAVVAEHGSFTRAAAELSMSQSALSHAMKALEERLGVRLLSRTTRSVSTTEAGETLLRSLGPALDEISSGVNAVGALRGKLSGTVRVTATKHAVSSVVMPVLPRFLASHPDIRLDIIVDDNLTDIVADRIDAGIRFGDIVEKDMIAVRIGPDIRMAVVGAPSYFADHPVPKTPRDLAGHRCINYRHVRTGGLYAWDFEEKGRPFEVRVEGPLVFNNADLTREAALAGQGIAYVYADEVASDIRAGRLKRILERWCPIFPGYYLYHPSRRQTPPALAALIAALRYKP</sequence>
<evidence type="ECO:0000256" key="3">
    <source>
        <dbReference type="ARBA" id="ARBA00023015"/>
    </source>
</evidence>
<dbReference type="InterPro" id="IPR036390">
    <property type="entry name" value="WH_DNA-bd_sf"/>
</dbReference>
<dbReference type="InterPro" id="IPR000847">
    <property type="entry name" value="LysR_HTH_N"/>
</dbReference>
<dbReference type="RefSeq" id="WP_148772636.1">
    <property type="nucleotide sequence ID" value="NZ_VSSS01000023.1"/>
</dbReference>
<dbReference type="SUPFAM" id="SSF53850">
    <property type="entry name" value="Periplasmic binding protein-like II"/>
    <property type="match status" value="1"/>
</dbReference>
<evidence type="ECO:0000256" key="2">
    <source>
        <dbReference type="ARBA" id="ARBA00009437"/>
    </source>
</evidence>
<dbReference type="Pfam" id="PF03466">
    <property type="entry name" value="LysR_substrate"/>
    <property type="match status" value="1"/>
</dbReference>
<dbReference type="InterPro" id="IPR058163">
    <property type="entry name" value="LysR-type_TF_proteobact-type"/>
</dbReference>
<dbReference type="AlphaFoldDB" id="A0A5D3KGI3"/>
<evidence type="ECO:0000256" key="5">
    <source>
        <dbReference type="ARBA" id="ARBA00023163"/>
    </source>
</evidence>
<keyword evidence="5" id="KW-0804">Transcription</keyword>
<dbReference type="SUPFAM" id="SSF46785">
    <property type="entry name" value="Winged helix' DNA-binding domain"/>
    <property type="match status" value="1"/>
</dbReference>
<dbReference type="Gene3D" id="1.10.10.10">
    <property type="entry name" value="Winged helix-like DNA-binding domain superfamily/Winged helix DNA-binding domain"/>
    <property type="match status" value="1"/>
</dbReference>
<feature type="domain" description="HTH lysR-type" evidence="6">
    <location>
        <begin position="4"/>
        <end position="61"/>
    </location>
</feature>
<proteinExistence type="inferred from homology"/>
<dbReference type="GO" id="GO:0003700">
    <property type="term" value="F:DNA-binding transcription factor activity"/>
    <property type="evidence" value="ECO:0007669"/>
    <property type="project" value="InterPro"/>
</dbReference>
<evidence type="ECO:0000259" key="6">
    <source>
        <dbReference type="PROSITE" id="PS50931"/>
    </source>
</evidence>
<dbReference type="PROSITE" id="PS50931">
    <property type="entry name" value="HTH_LYSR"/>
    <property type="match status" value="1"/>
</dbReference>
<dbReference type="PANTHER" id="PTHR30537:SF1">
    <property type="entry name" value="HTH-TYPE TRANSCRIPTIONAL REGULATOR PGRR"/>
    <property type="match status" value="1"/>
</dbReference>
<evidence type="ECO:0000313" key="8">
    <source>
        <dbReference type="Proteomes" id="UP000324758"/>
    </source>
</evidence>
<dbReference type="CDD" id="cd08474">
    <property type="entry name" value="PBP2_CrgA_like_5"/>
    <property type="match status" value="1"/>
</dbReference>
<dbReference type="FunFam" id="3.40.190.290:FF:000012">
    <property type="entry name" value="Transcriptional regulator, LysR family"/>
    <property type="match status" value="1"/>
</dbReference>